<dbReference type="InterPro" id="IPR050194">
    <property type="entry name" value="Glycosyltransferase_grp1"/>
</dbReference>
<dbReference type="Gene3D" id="3.40.50.2000">
    <property type="entry name" value="Glycogen Phosphorylase B"/>
    <property type="match status" value="2"/>
</dbReference>
<dbReference type="InterPro" id="IPR028098">
    <property type="entry name" value="Glyco_trans_4-like_N"/>
</dbReference>
<organism evidence="3 4">
    <name type="scientific">Aromatoleum buckelii</name>
    <dbReference type="NCBI Taxonomy" id="200254"/>
    <lineage>
        <taxon>Bacteria</taxon>
        <taxon>Pseudomonadati</taxon>
        <taxon>Pseudomonadota</taxon>
        <taxon>Betaproteobacteria</taxon>
        <taxon>Rhodocyclales</taxon>
        <taxon>Rhodocyclaceae</taxon>
        <taxon>Aromatoleum</taxon>
    </lineage>
</organism>
<accession>A0ABX1N2S5</accession>
<dbReference type="Proteomes" id="UP000601990">
    <property type="component" value="Unassembled WGS sequence"/>
</dbReference>
<evidence type="ECO:0000259" key="1">
    <source>
        <dbReference type="Pfam" id="PF00534"/>
    </source>
</evidence>
<dbReference type="PANTHER" id="PTHR45947">
    <property type="entry name" value="SULFOQUINOVOSYL TRANSFERASE SQD2"/>
    <property type="match status" value="1"/>
</dbReference>
<gene>
    <name evidence="3" type="ORF">GO608_09555</name>
</gene>
<comment type="caution">
    <text evidence="3">The sequence shown here is derived from an EMBL/GenBank/DDBJ whole genome shotgun (WGS) entry which is preliminary data.</text>
</comment>
<name>A0ABX1N2S5_9RHOO</name>
<evidence type="ECO:0000313" key="4">
    <source>
        <dbReference type="Proteomes" id="UP000601990"/>
    </source>
</evidence>
<protein>
    <submittedName>
        <fullName evidence="3">Glycosyltransferase</fullName>
    </submittedName>
</protein>
<dbReference type="Pfam" id="PF13439">
    <property type="entry name" value="Glyco_transf_4"/>
    <property type="match status" value="1"/>
</dbReference>
<evidence type="ECO:0000259" key="2">
    <source>
        <dbReference type="Pfam" id="PF13439"/>
    </source>
</evidence>
<sequence length="399" mass="43184">MRILTFTSLYPNPEQPRHGVFIETRLRHLLTSRRVEAKVVAPVPWFPLGSPRFGRYGAFSRVPHRELRHGIDVRHPRFLTVPAVGSAVSPVAMAAGALPVLRALAREGFDFDAIDAHFFFPDGVAAMLLGKWLAKPVVITARGSDITYWPQSALPLRMIRWAARAAGCCAAVSRALADEMVRLGLGRQPPRVLRNGVDLALFHPGGRAEARAELGFEGRVVLSVGNLIELKGHHLAIEALATVPGASLVIIGSGPEEARLRALAARLGLAARVRFVRVVPQADLRRYYVAADLLVLASSREGWPNVLLEAMACGTPVLATRVWGMPEVVAAPEAGVLVPERTVAALQAGLEALLSAPPDRAATRRYAEGFDWSATTAAQIEMFERLSCPRPPEGASFRA</sequence>
<dbReference type="Pfam" id="PF00534">
    <property type="entry name" value="Glycos_transf_1"/>
    <property type="match status" value="1"/>
</dbReference>
<feature type="domain" description="Glycosyltransferase subfamily 4-like N-terminal" evidence="2">
    <location>
        <begin position="95"/>
        <end position="200"/>
    </location>
</feature>
<dbReference type="PANTHER" id="PTHR45947:SF3">
    <property type="entry name" value="SULFOQUINOVOSYL TRANSFERASE SQD2"/>
    <property type="match status" value="1"/>
</dbReference>
<dbReference type="EMBL" id="WTVH01000015">
    <property type="protein sequence ID" value="NMF93571.1"/>
    <property type="molecule type" value="Genomic_DNA"/>
</dbReference>
<reference evidence="3" key="1">
    <citation type="submission" date="2019-12" db="EMBL/GenBank/DDBJ databases">
        <title>Comparative genomics gives insights into the taxonomy of the Azoarcus-Aromatoleum group and reveals separate origins of nif in the plant-associated Azoarcus and non-plant-associated Aromatoleum sub-groups.</title>
        <authorList>
            <person name="Lafos M."/>
            <person name="Maluk M."/>
            <person name="Batista M."/>
            <person name="Junghare M."/>
            <person name="Carmona M."/>
            <person name="Faoro H."/>
            <person name="Cruz L.M."/>
            <person name="Battistoni F."/>
            <person name="De Souza E."/>
            <person name="Pedrosa F."/>
            <person name="Chen W.-M."/>
            <person name="Poole P.S."/>
            <person name="Dixon R.A."/>
            <person name="James E.K."/>
        </authorList>
    </citation>
    <scope>NUCLEOTIDE SEQUENCE</scope>
    <source>
        <strain evidence="3">U120</strain>
    </source>
</reference>
<dbReference type="SUPFAM" id="SSF53756">
    <property type="entry name" value="UDP-Glycosyltransferase/glycogen phosphorylase"/>
    <property type="match status" value="1"/>
</dbReference>
<keyword evidence="4" id="KW-1185">Reference proteome</keyword>
<proteinExistence type="predicted"/>
<feature type="domain" description="Glycosyl transferase family 1" evidence="1">
    <location>
        <begin position="211"/>
        <end position="368"/>
    </location>
</feature>
<evidence type="ECO:0000313" key="3">
    <source>
        <dbReference type="EMBL" id="NMF93571.1"/>
    </source>
</evidence>
<dbReference type="InterPro" id="IPR001296">
    <property type="entry name" value="Glyco_trans_1"/>
</dbReference>